<gene>
    <name evidence="2" type="ORF">ERX46_05100</name>
</gene>
<feature type="chain" id="PRO_5020918903" evidence="1">
    <location>
        <begin position="19"/>
        <end position="183"/>
    </location>
</feature>
<keyword evidence="1" id="KW-0732">Signal</keyword>
<keyword evidence="3" id="KW-1185">Reference proteome</keyword>
<dbReference type="OrthoDB" id="9785122at2"/>
<organism evidence="2 3">
    <name type="scientific">Brumimicrobium glaciale</name>
    <dbReference type="NCBI Taxonomy" id="200475"/>
    <lineage>
        <taxon>Bacteria</taxon>
        <taxon>Pseudomonadati</taxon>
        <taxon>Bacteroidota</taxon>
        <taxon>Flavobacteriia</taxon>
        <taxon>Flavobacteriales</taxon>
        <taxon>Crocinitomicaceae</taxon>
        <taxon>Brumimicrobium</taxon>
    </lineage>
</organism>
<dbReference type="EMBL" id="SETE01000002">
    <property type="protein sequence ID" value="RYM34753.1"/>
    <property type="molecule type" value="Genomic_DNA"/>
</dbReference>
<protein>
    <submittedName>
        <fullName evidence="2">Uncharacterized protein</fullName>
    </submittedName>
</protein>
<name>A0A4Q4KMV5_9FLAO</name>
<accession>A0A4Q4KMV5</accession>
<evidence type="ECO:0000256" key="1">
    <source>
        <dbReference type="SAM" id="SignalP"/>
    </source>
</evidence>
<dbReference type="RefSeq" id="WP_130092762.1">
    <property type="nucleotide sequence ID" value="NZ_SETE01000002.1"/>
</dbReference>
<dbReference type="AlphaFoldDB" id="A0A4Q4KMV5"/>
<reference evidence="2 3" key="1">
    <citation type="submission" date="2019-02" db="EMBL/GenBank/DDBJ databases">
        <title>Genome sequence of the sea-ice species Brumimicrobium glaciale.</title>
        <authorList>
            <person name="Bowman J.P."/>
        </authorList>
    </citation>
    <scope>NUCLEOTIDE SEQUENCE [LARGE SCALE GENOMIC DNA]</scope>
    <source>
        <strain evidence="2 3">IC156</strain>
    </source>
</reference>
<feature type="signal peptide" evidence="1">
    <location>
        <begin position="1"/>
        <end position="18"/>
    </location>
</feature>
<dbReference type="Proteomes" id="UP000293952">
    <property type="component" value="Unassembled WGS sequence"/>
</dbReference>
<sequence>MKNLLKILLLFIPFTFFAQSDSLNQYNTSGKKNGTWQIYLDSSLFEIDVKGKAFFIAFESYDNGKSVFKHYENRNVDADSMSHIGVWPKKGSPQLLTGVFKWYLSDGRISNHEEYRNGWPWYFKSYAYSKKNPQISSFNEILDWSRKYKGLEGSFYYEELWNGKVNNQGYYRKGNRRWRVYRN</sequence>
<proteinExistence type="predicted"/>
<evidence type="ECO:0000313" key="2">
    <source>
        <dbReference type="EMBL" id="RYM34753.1"/>
    </source>
</evidence>
<comment type="caution">
    <text evidence="2">The sequence shown here is derived from an EMBL/GenBank/DDBJ whole genome shotgun (WGS) entry which is preliminary data.</text>
</comment>
<evidence type="ECO:0000313" key="3">
    <source>
        <dbReference type="Proteomes" id="UP000293952"/>
    </source>
</evidence>